<reference evidence="2 3" key="1">
    <citation type="submission" date="2021-07" db="EMBL/GenBank/DDBJ databases">
        <title>Mesonia aestuariivivens sp. nov., isolated from a tidal flat.</title>
        <authorList>
            <person name="Kim Y.-O."/>
            <person name="Yoon J.-H."/>
        </authorList>
    </citation>
    <scope>NUCLEOTIDE SEQUENCE [LARGE SCALE GENOMIC DNA]</scope>
    <source>
        <strain evidence="2 3">JHPTF-M18</strain>
    </source>
</reference>
<dbReference type="EMBL" id="JAHWDF010000001">
    <property type="protein sequence ID" value="MBW2960183.1"/>
    <property type="molecule type" value="Genomic_DNA"/>
</dbReference>
<feature type="transmembrane region" description="Helical" evidence="1">
    <location>
        <begin position="117"/>
        <end position="135"/>
    </location>
</feature>
<comment type="caution">
    <text evidence="2">The sequence shown here is derived from an EMBL/GenBank/DDBJ whole genome shotgun (WGS) entry which is preliminary data.</text>
</comment>
<accession>A0ABS6VX46</accession>
<keyword evidence="1" id="KW-0472">Membrane</keyword>
<evidence type="ECO:0000256" key="1">
    <source>
        <dbReference type="SAM" id="Phobius"/>
    </source>
</evidence>
<feature type="transmembrane region" description="Helical" evidence="1">
    <location>
        <begin position="185"/>
        <end position="209"/>
    </location>
</feature>
<organism evidence="2 3">
    <name type="scientific">Mesonia aestuariivivens</name>
    <dbReference type="NCBI Taxonomy" id="2796128"/>
    <lineage>
        <taxon>Bacteria</taxon>
        <taxon>Pseudomonadati</taxon>
        <taxon>Bacteroidota</taxon>
        <taxon>Flavobacteriia</taxon>
        <taxon>Flavobacteriales</taxon>
        <taxon>Flavobacteriaceae</taxon>
        <taxon>Mesonia</taxon>
    </lineage>
</organism>
<keyword evidence="1" id="KW-1133">Transmembrane helix</keyword>
<gene>
    <name evidence="2" type="ORF">KW502_00030</name>
</gene>
<keyword evidence="3" id="KW-1185">Reference proteome</keyword>
<dbReference type="RefSeq" id="WP_219038477.1">
    <property type="nucleotide sequence ID" value="NZ_JAHWDF010000001.1"/>
</dbReference>
<name>A0ABS6VX46_9FLAO</name>
<feature type="transmembrane region" description="Helical" evidence="1">
    <location>
        <begin position="156"/>
        <end position="179"/>
    </location>
</feature>
<proteinExistence type="predicted"/>
<dbReference type="Proteomes" id="UP000719267">
    <property type="component" value="Unassembled WGS sequence"/>
</dbReference>
<evidence type="ECO:0000313" key="2">
    <source>
        <dbReference type="EMBL" id="MBW2960183.1"/>
    </source>
</evidence>
<evidence type="ECO:0000313" key="3">
    <source>
        <dbReference type="Proteomes" id="UP000719267"/>
    </source>
</evidence>
<sequence length="232" mass="27955">MKNLSAEQIERLYEFTRQHYVEYYDVQTELVDHLASAIEKHWQENPELEFEMLLQQEFKKFGIFGFGDVVEERQQAMQKRYFKLVKKEVFQFLKLLKVIIVAFLIWLLSFLLLQKEIGVLIIGGIVFAELIWMFYELIRLQKIQKQKKKEKGRIYLLEEILLKTGDVGSLGFMPFYWFWTIEKSFSYQYVAIFLGFLITFSFVLHYIVFKILLAKKEEILHSVYPEMKLEKV</sequence>
<protein>
    <submittedName>
        <fullName evidence="2">Uncharacterized protein</fullName>
    </submittedName>
</protein>
<keyword evidence="1" id="KW-0812">Transmembrane</keyword>
<feature type="transmembrane region" description="Helical" evidence="1">
    <location>
        <begin position="89"/>
        <end position="111"/>
    </location>
</feature>